<organism evidence="1 2">
    <name type="scientific">Lentilactobacillus rapi DSM 19907 = JCM 15042</name>
    <dbReference type="NCBI Taxonomy" id="1423795"/>
    <lineage>
        <taxon>Bacteria</taxon>
        <taxon>Bacillati</taxon>
        <taxon>Bacillota</taxon>
        <taxon>Bacilli</taxon>
        <taxon>Lactobacillales</taxon>
        <taxon>Lactobacillaceae</taxon>
        <taxon>Lentilactobacillus</taxon>
    </lineage>
</organism>
<evidence type="ECO:0000313" key="1">
    <source>
        <dbReference type="EMBL" id="KRL17152.1"/>
    </source>
</evidence>
<proteinExistence type="predicted"/>
<dbReference type="EMBL" id="AZEI01000037">
    <property type="protein sequence ID" value="KRL17152.1"/>
    <property type="molecule type" value="Genomic_DNA"/>
</dbReference>
<reference evidence="1 2" key="1">
    <citation type="journal article" date="2015" name="Genome Announc.">
        <title>Expanding the biotechnology potential of lactobacilli through comparative genomics of 213 strains and associated genera.</title>
        <authorList>
            <person name="Sun Z."/>
            <person name="Harris H.M."/>
            <person name="McCann A."/>
            <person name="Guo C."/>
            <person name="Argimon S."/>
            <person name="Zhang W."/>
            <person name="Yang X."/>
            <person name="Jeffery I.B."/>
            <person name="Cooney J.C."/>
            <person name="Kagawa T.F."/>
            <person name="Liu W."/>
            <person name="Song Y."/>
            <person name="Salvetti E."/>
            <person name="Wrobel A."/>
            <person name="Rasinkangas P."/>
            <person name="Parkhill J."/>
            <person name="Rea M.C."/>
            <person name="O'Sullivan O."/>
            <person name="Ritari J."/>
            <person name="Douillard F.P."/>
            <person name="Paul Ross R."/>
            <person name="Yang R."/>
            <person name="Briner A.E."/>
            <person name="Felis G.E."/>
            <person name="de Vos W.M."/>
            <person name="Barrangou R."/>
            <person name="Klaenhammer T.R."/>
            <person name="Caufield P.W."/>
            <person name="Cui Y."/>
            <person name="Zhang H."/>
            <person name="O'Toole P.W."/>
        </authorList>
    </citation>
    <scope>NUCLEOTIDE SEQUENCE [LARGE SCALE GENOMIC DNA]</scope>
    <source>
        <strain evidence="1 2">DSM 19907</strain>
    </source>
</reference>
<keyword evidence="2" id="KW-1185">Reference proteome</keyword>
<comment type="caution">
    <text evidence="1">The sequence shown here is derived from an EMBL/GenBank/DDBJ whole genome shotgun (WGS) entry which is preliminary data.</text>
</comment>
<protein>
    <submittedName>
        <fullName evidence="1">Uncharacterized protein</fullName>
    </submittedName>
</protein>
<dbReference type="Proteomes" id="UP000051977">
    <property type="component" value="Unassembled WGS sequence"/>
</dbReference>
<evidence type="ECO:0000313" key="2">
    <source>
        <dbReference type="Proteomes" id="UP000051977"/>
    </source>
</evidence>
<sequence length="183" mass="20465">MRGLYIGNTGNITPARANKVAPKMINWLKAGGSKSSGSLHDSRGYLIPGKGQKVYRVSDPGNYQYTYYSTLANGHRMIGQTNYRSYNMEVIPGIHKIADGFTNPSHGKNWVLYYVSDYKKIQTYYTPDIKGFKPYDAIDLQVASHMPRFFWANPDSGAGTEQVNWKQKIVVISIKAGETSAID</sequence>
<name>A0ABR5PEB0_9LACO</name>
<gene>
    <name evidence="1" type="ORF">FD12_GL002039</name>
</gene>
<accession>A0ABR5PEB0</accession>